<dbReference type="AlphaFoldDB" id="A0A8S1PU45"/>
<comment type="caution">
    <text evidence="2">The sequence shown here is derived from an EMBL/GenBank/DDBJ whole genome shotgun (WGS) entry which is preliminary data.</text>
</comment>
<protein>
    <submittedName>
        <fullName evidence="2">Uncharacterized protein</fullName>
    </submittedName>
</protein>
<feature type="region of interest" description="Disordered" evidence="1">
    <location>
        <begin position="1"/>
        <end position="30"/>
    </location>
</feature>
<organism evidence="2 3">
    <name type="scientific">Paramecium sonneborni</name>
    <dbReference type="NCBI Taxonomy" id="65129"/>
    <lineage>
        <taxon>Eukaryota</taxon>
        <taxon>Sar</taxon>
        <taxon>Alveolata</taxon>
        <taxon>Ciliophora</taxon>
        <taxon>Intramacronucleata</taxon>
        <taxon>Oligohymenophorea</taxon>
        <taxon>Peniculida</taxon>
        <taxon>Parameciidae</taxon>
        <taxon>Paramecium</taxon>
    </lineage>
</organism>
<evidence type="ECO:0000313" key="2">
    <source>
        <dbReference type="EMBL" id="CAD8106755.1"/>
    </source>
</evidence>
<keyword evidence="3" id="KW-1185">Reference proteome</keyword>
<dbReference type="Proteomes" id="UP000692954">
    <property type="component" value="Unassembled WGS sequence"/>
</dbReference>
<reference evidence="2" key="1">
    <citation type="submission" date="2021-01" db="EMBL/GenBank/DDBJ databases">
        <authorList>
            <consortium name="Genoscope - CEA"/>
            <person name="William W."/>
        </authorList>
    </citation>
    <scope>NUCLEOTIDE SEQUENCE</scope>
</reference>
<evidence type="ECO:0000256" key="1">
    <source>
        <dbReference type="SAM" id="MobiDB-lite"/>
    </source>
</evidence>
<dbReference type="OrthoDB" id="285553at2759"/>
<feature type="compositionally biased region" description="Polar residues" evidence="1">
    <location>
        <begin position="10"/>
        <end position="30"/>
    </location>
</feature>
<gene>
    <name evidence="2" type="ORF">PSON_ATCC_30995.1.T0870142</name>
</gene>
<accession>A0A8S1PU45</accession>
<proteinExistence type="predicted"/>
<name>A0A8S1PU45_9CILI</name>
<evidence type="ECO:0000313" key="3">
    <source>
        <dbReference type="Proteomes" id="UP000692954"/>
    </source>
</evidence>
<sequence>MGSCSPKKFQITNSLTKNSQIPQDQPSQRRSWIDKYLQQPQERIILPYNPNSSEYQYNVEVEGVIFDVIAPPDFLDEDNLEPLENDE</sequence>
<dbReference type="EMBL" id="CAJJDN010000087">
    <property type="protein sequence ID" value="CAD8106755.1"/>
    <property type="molecule type" value="Genomic_DNA"/>
</dbReference>